<evidence type="ECO:0000313" key="1">
    <source>
        <dbReference type="EMBL" id="CUU40774.1"/>
    </source>
</evidence>
<name>A0A0S4PYD4_9HELI</name>
<protein>
    <submittedName>
        <fullName evidence="1">Uncharacterized protein</fullName>
    </submittedName>
</protein>
<dbReference type="KEGG" id="hty:BN2458_PEG1891"/>
<sequence>MRDYRFIESSLLLIALHMIKYAFAKDTNESYRLCIINMRGGWLVCRGGSWGCTAR</sequence>
<dbReference type="Proteomes" id="UP000064525">
    <property type="component" value="Chromosome I"/>
</dbReference>
<dbReference type="AlphaFoldDB" id="A0A0S4PYD4"/>
<gene>
    <name evidence="1" type="ORF">BN2458_PEG1891</name>
</gene>
<reference evidence="2" key="1">
    <citation type="submission" date="2015-11" db="EMBL/GenBank/DDBJ databases">
        <authorList>
            <person name="Anvar S.Y."/>
        </authorList>
    </citation>
    <scope>NUCLEOTIDE SEQUENCE [LARGE SCALE GENOMIC DNA]</scope>
</reference>
<accession>A0A0S4PYD4</accession>
<proteinExistence type="predicted"/>
<dbReference type="EMBL" id="LN907858">
    <property type="protein sequence ID" value="CUU40774.1"/>
    <property type="molecule type" value="Genomic_DNA"/>
</dbReference>
<organism evidence="1 2">
    <name type="scientific">Helicobacter typhlonius</name>
    <dbReference type="NCBI Taxonomy" id="76936"/>
    <lineage>
        <taxon>Bacteria</taxon>
        <taxon>Pseudomonadati</taxon>
        <taxon>Campylobacterota</taxon>
        <taxon>Epsilonproteobacteria</taxon>
        <taxon>Campylobacterales</taxon>
        <taxon>Helicobacteraceae</taxon>
        <taxon>Helicobacter</taxon>
    </lineage>
</organism>
<evidence type="ECO:0000313" key="2">
    <source>
        <dbReference type="Proteomes" id="UP000064525"/>
    </source>
</evidence>